<protein>
    <submittedName>
        <fullName evidence="1">Uncharacterized protein</fullName>
    </submittedName>
</protein>
<name>A0AAN8ASF0_ELEMC</name>
<accession>A0AAN8ASF0</accession>
<evidence type="ECO:0000313" key="1">
    <source>
        <dbReference type="EMBL" id="KAK5870568.1"/>
    </source>
</evidence>
<gene>
    <name evidence="1" type="ORF">PBY51_003505</name>
</gene>
<reference evidence="1 2" key="2">
    <citation type="journal article" date="2023" name="Mol. Biol. Evol.">
        <title>Genomics of Secondarily Temperate Adaptation in the Only Non-Antarctic Icefish.</title>
        <authorList>
            <person name="Rivera-Colon A.G."/>
            <person name="Rayamajhi N."/>
            <person name="Minhas B.F."/>
            <person name="Madrigal G."/>
            <person name="Bilyk K.T."/>
            <person name="Yoon V."/>
            <person name="Hune M."/>
            <person name="Gregory S."/>
            <person name="Cheng C.H.C."/>
            <person name="Catchen J.M."/>
        </authorList>
    </citation>
    <scope>NUCLEOTIDE SEQUENCE [LARGE SCALE GENOMIC DNA]</scope>
    <source>
        <strain evidence="1">JMC-PN-2008</strain>
    </source>
</reference>
<organism evidence="1 2">
    <name type="scientific">Eleginops maclovinus</name>
    <name type="common">Patagonian blennie</name>
    <name type="synonym">Eleginus maclovinus</name>
    <dbReference type="NCBI Taxonomy" id="56733"/>
    <lineage>
        <taxon>Eukaryota</taxon>
        <taxon>Metazoa</taxon>
        <taxon>Chordata</taxon>
        <taxon>Craniata</taxon>
        <taxon>Vertebrata</taxon>
        <taxon>Euteleostomi</taxon>
        <taxon>Actinopterygii</taxon>
        <taxon>Neopterygii</taxon>
        <taxon>Teleostei</taxon>
        <taxon>Neoteleostei</taxon>
        <taxon>Acanthomorphata</taxon>
        <taxon>Eupercaria</taxon>
        <taxon>Perciformes</taxon>
        <taxon>Notothenioidei</taxon>
        <taxon>Eleginopidae</taxon>
        <taxon>Eleginops</taxon>
    </lineage>
</organism>
<dbReference type="AlphaFoldDB" id="A0AAN8ASF0"/>
<proteinExistence type="predicted"/>
<keyword evidence="2" id="KW-1185">Reference proteome</keyword>
<reference evidence="1 2" key="1">
    <citation type="journal article" date="2023" name="Genes (Basel)">
        <title>Chromosome-Level Genome Assembly and Circadian Gene Repertoire of the Patagonia Blennie Eleginops maclovinus-The Closest Ancestral Proxy of Antarctic Cryonotothenioids.</title>
        <authorList>
            <person name="Cheng C.C."/>
            <person name="Rivera-Colon A.G."/>
            <person name="Minhas B.F."/>
            <person name="Wilson L."/>
            <person name="Rayamajhi N."/>
            <person name="Vargas-Chacoff L."/>
            <person name="Catchen J.M."/>
        </authorList>
    </citation>
    <scope>NUCLEOTIDE SEQUENCE [LARGE SCALE GENOMIC DNA]</scope>
    <source>
        <strain evidence="1">JMC-PN-2008</strain>
    </source>
</reference>
<comment type="caution">
    <text evidence="1">The sequence shown here is derived from an EMBL/GenBank/DDBJ whole genome shotgun (WGS) entry which is preliminary data.</text>
</comment>
<dbReference type="EMBL" id="JAUZQC010000005">
    <property type="protein sequence ID" value="KAK5870568.1"/>
    <property type="molecule type" value="Genomic_DNA"/>
</dbReference>
<sequence length="76" mass="8187">MYHPYGLRDTIMLAKKLPPLEEGGAGWLRALAAMTSGETLSLEDIRELLTQGSSTIECAEVERAPGVFSTADVYSA</sequence>
<dbReference type="Proteomes" id="UP001346869">
    <property type="component" value="Unassembled WGS sequence"/>
</dbReference>
<evidence type="ECO:0000313" key="2">
    <source>
        <dbReference type="Proteomes" id="UP001346869"/>
    </source>
</evidence>